<feature type="domain" description="Lipid/polyisoprenoid-binding YceI-like" evidence="2">
    <location>
        <begin position="12"/>
        <end position="180"/>
    </location>
</feature>
<evidence type="ECO:0000313" key="4">
    <source>
        <dbReference type="Proteomes" id="UP000295371"/>
    </source>
</evidence>
<sequence length="182" mass="19594">MSQTTSEQIVGTWEIDPAHSEVAFVVRHLMSKVRGIFTSFSGTIQTPSDDLTQATVEVTIDVSSVSTNNEQRDGHLKTADVFNAEQFPTITFRSTGITAKGGDAYTITGDLTITGVTKSVDLEAEFFGVDVDAYGVTRLGAEARTQIVRKEFGVNFNIPLDGGRALIGDKVDIELSVEATKS</sequence>
<evidence type="ECO:0000256" key="1">
    <source>
        <dbReference type="ARBA" id="ARBA00008812"/>
    </source>
</evidence>
<dbReference type="Gene3D" id="2.40.128.110">
    <property type="entry name" value="Lipid/polyisoprenoid-binding, YceI-like"/>
    <property type="match status" value="1"/>
</dbReference>
<accession>A0A4R7J9R5</accession>
<dbReference type="InterPro" id="IPR036761">
    <property type="entry name" value="TTHA0802/YceI-like_sf"/>
</dbReference>
<name>A0A4R7J9R5_9ACTN</name>
<dbReference type="Proteomes" id="UP000295371">
    <property type="component" value="Unassembled WGS sequence"/>
</dbReference>
<keyword evidence="4" id="KW-1185">Reference proteome</keyword>
<organism evidence="3 4">
    <name type="scientific">Naumannella halotolerans</name>
    <dbReference type="NCBI Taxonomy" id="993414"/>
    <lineage>
        <taxon>Bacteria</taxon>
        <taxon>Bacillati</taxon>
        <taxon>Actinomycetota</taxon>
        <taxon>Actinomycetes</taxon>
        <taxon>Propionibacteriales</taxon>
        <taxon>Propionibacteriaceae</taxon>
        <taxon>Naumannella</taxon>
    </lineage>
</organism>
<dbReference type="PANTHER" id="PTHR34406">
    <property type="entry name" value="PROTEIN YCEI"/>
    <property type="match status" value="1"/>
</dbReference>
<evidence type="ECO:0000313" key="3">
    <source>
        <dbReference type="EMBL" id="TDT34044.1"/>
    </source>
</evidence>
<dbReference type="AlphaFoldDB" id="A0A4R7J9R5"/>
<dbReference type="OrthoDB" id="9811006at2"/>
<dbReference type="PANTHER" id="PTHR34406:SF1">
    <property type="entry name" value="PROTEIN YCEI"/>
    <property type="match status" value="1"/>
</dbReference>
<dbReference type="Pfam" id="PF04264">
    <property type="entry name" value="YceI"/>
    <property type="match status" value="1"/>
</dbReference>
<proteinExistence type="inferred from homology"/>
<gene>
    <name evidence="3" type="ORF">CLV29_1689</name>
</gene>
<dbReference type="InterPro" id="IPR007372">
    <property type="entry name" value="Lipid/polyisoprenoid-bd_YceI"/>
</dbReference>
<comment type="similarity">
    <text evidence="1">Belongs to the UPF0312 family.</text>
</comment>
<dbReference type="SUPFAM" id="SSF101874">
    <property type="entry name" value="YceI-like"/>
    <property type="match status" value="1"/>
</dbReference>
<comment type="caution">
    <text evidence="3">The sequence shown here is derived from an EMBL/GenBank/DDBJ whole genome shotgun (WGS) entry which is preliminary data.</text>
</comment>
<dbReference type="SMART" id="SM00867">
    <property type="entry name" value="YceI"/>
    <property type="match status" value="1"/>
</dbReference>
<protein>
    <submittedName>
        <fullName evidence="3">Polyisoprenoid-binding protein YceI</fullName>
    </submittedName>
</protein>
<dbReference type="RefSeq" id="WP_133754468.1">
    <property type="nucleotide sequence ID" value="NZ_SOAW01000001.1"/>
</dbReference>
<dbReference type="EMBL" id="SOAW01000001">
    <property type="protein sequence ID" value="TDT34044.1"/>
    <property type="molecule type" value="Genomic_DNA"/>
</dbReference>
<evidence type="ECO:0000259" key="2">
    <source>
        <dbReference type="SMART" id="SM00867"/>
    </source>
</evidence>
<reference evidence="3 4" key="1">
    <citation type="submission" date="2019-03" db="EMBL/GenBank/DDBJ databases">
        <title>Genomic Encyclopedia of Archaeal and Bacterial Type Strains, Phase II (KMG-II): from individual species to whole genera.</title>
        <authorList>
            <person name="Goeker M."/>
        </authorList>
    </citation>
    <scope>NUCLEOTIDE SEQUENCE [LARGE SCALE GENOMIC DNA]</scope>
    <source>
        <strain evidence="3 4">DSM 24323</strain>
    </source>
</reference>